<dbReference type="Pfam" id="PF13360">
    <property type="entry name" value="PQQ_2"/>
    <property type="match status" value="1"/>
</dbReference>
<dbReference type="InterPro" id="IPR015943">
    <property type="entry name" value="WD40/YVTN_repeat-like_dom_sf"/>
</dbReference>
<dbReference type="InterPro" id="IPR013517">
    <property type="entry name" value="FG-GAP"/>
</dbReference>
<proteinExistence type="predicted"/>
<evidence type="ECO:0000256" key="1">
    <source>
        <dbReference type="ARBA" id="ARBA00004167"/>
    </source>
</evidence>
<dbReference type="InterPro" id="IPR045232">
    <property type="entry name" value="FAM234"/>
</dbReference>
<protein>
    <submittedName>
        <fullName evidence="7">FG-GAP-like repeat-containing protein</fullName>
    </submittedName>
</protein>
<name>A0ABV9T8W7_9BACT</name>
<dbReference type="Pfam" id="PF13517">
    <property type="entry name" value="FG-GAP_3"/>
    <property type="match status" value="1"/>
</dbReference>
<evidence type="ECO:0000313" key="7">
    <source>
        <dbReference type="EMBL" id="MFC4874916.1"/>
    </source>
</evidence>
<comment type="caution">
    <text evidence="7">The sequence shown here is derived from an EMBL/GenBank/DDBJ whole genome shotgun (WGS) entry which is preliminary data.</text>
</comment>
<evidence type="ECO:0000256" key="2">
    <source>
        <dbReference type="ARBA" id="ARBA00022692"/>
    </source>
</evidence>
<dbReference type="SMART" id="SM00564">
    <property type="entry name" value="PQQ"/>
    <property type="match status" value="3"/>
</dbReference>
<dbReference type="PANTHER" id="PTHR21419">
    <property type="match status" value="1"/>
</dbReference>
<keyword evidence="4" id="KW-1133">Transmembrane helix</keyword>
<dbReference type="Proteomes" id="UP001595818">
    <property type="component" value="Unassembled WGS sequence"/>
</dbReference>
<keyword evidence="8" id="KW-1185">Reference proteome</keyword>
<evidence type="ECO:0000256" key="4">
    <source>
        <dbReference type="ARBA" id="ARBA00022989"/>
    </source>
</evidence>
<keyword evidence="5" id="KW-0472">Membrane</keyword>
<dbReference type="Gene3D" id="2.130.10.130">
    <property type="entry name" value="Integrin alpha, N-terminal"/>
    <property type="match status" value="1"/>
</dbReference>
<dbReference type="Gene3D" id="2.130.10.10">
    <property type="entry name" value="YVTN repeat-like/Quinoprotein amine dehydrogenase"/>
    <property type="match status" value="1"/>
</dbReference>
<evidence type="ECO:0000256" key="3">
    <source>
        <dbReference type="ARBA" id="ARBA00022729"/>
    </source>
</evidence>
<keyword evidence="3" id="KW-0732">Signal</keyword>
<evidence type="ECO:0000313" key="8">
    <source>
        <dbReference type="Proteomes" id="UP001595818"/>
    </source>
</evidence>
<organism evidence="7 8">
    <name type="scientific">Negadavirga shengliensis</name>
    <dbReference type="NCBI Taxonomy" id="1389218"/>
    <lineage>
        <taxon>Bacteria</taxon>
        <taxon>Pseudomonadati</taxon>
        <taxon>Bacteroidota</taxon>
        <taxon>Cytophagia</taxon>
        <taxon>Cytophagales</taxon>
        <taxon>Cyclobacteriaceae</taxon>
        <taxon>Negadavirga</taxon>
    </lineage>
</organism>
<dbReference type="InterPro" id="IPR018391">
    <property type="entry name" value="PQQ_b-propeller_rpt"/>
</dbReference>
<dbReference type="InterPro" id="IPR028994">
    <property type="entry name" value="Integrin_alpha_N"/>
</dbReference>
<gene>
    <name evidence="7" type="ORF">ACFPFU_24645</name>
</gene>
<accession>A0ABV9T8W7</accession>
<comment type="subcellular location">
    <subcellularLocation>
        <location evidence="1">Membrane</location>
        <topology evidence="1">Single-pass membrane protein</topology>
    </subcellularLocation>
</comment>
<evidence type="ECO:0000259" key="6">
    <source>
        <dbReference type="Pfam" id="PF13360"/>
    </source>
</evidence>
<evidence type="ECO:0000256" key="5">
    <source>
        <dbReference type="ARBA" id="ARBA00023136"/>
    </source>
</evidence>
<keyword evidence="2" id="KW-0812">Transmembrane</keyword>
<dbReference type="EMBL" id="JBHSJJ010000024">
    <property type="protein sequence ID" value="MFC4874916.1"/>
    <property type="molecule type" value="Genomic_DNA"/>
</dbReference>
<dbReference type="InterPro" id="IPR002372">
    <property type="entry name" value="PQQ_rpt_dom"/>
</dbReference>
<sequence length="512" mass="56122">MLRRGNVLLFSVAAFVILAAVFIAKPGVSLHNRAESHKKDISGELAWSLYLPHLGTFSSPRVADLNGDGVGDIIVGMGRLEFQATDTAVVALDGKLGTILWSLPASDHIFGSALLMDIDGDGVQDVVIGGRSANLFAVNGKTGELIWEFAKEHLRPLIQKKYFNFYNPQLIPDQTGDGLADILVSNGGDVLKVPYDEDRPVGHLMTIDASNGHIIGEAPMPDGKETYHSIALSPGDKVEEIEVVFGTGGETVGGSLYVCGLREVLKGDLSKAIKLAESPHKGFIAPVAWVDILGDGRYSIIACGVEGTVYAFEGKTKKQLWKYQVQGTEMYASVGVGNFFKGGPLDFFITANKGFWPFFSQSTHILVEGHKGRVRFEETFGEFQTSSPLAYDVNHDGLDEVIMSVNLEGKEAERKVFTNSIWVVDFANKQKYELIPPLPGHNNSSTPWVGDLDNDGYLDVVFCHSDNLYHTYAFDGMQINMVKTNIPIRQPVKWGAYMGSRYDGRYGTWPME</sequence>
<reference evidence="8" key="1">
    <citation type="journal article" date="2019" name="Int. J. Syst. Evol. Microbiol.">
        <title>The Global Catalogue of Microorganisms (GCM) 10K type strain sequencing project: providing services to taxonomists for standard genome sequencing and annotation.</title>
        <authorList>
            <consortium name="The Broad Institute Genomics Platform"/>
            <consortium name="The Broad Institute Genome Sequencing Center for Infectious Disease"/>
            <person name="Wu L."/>
            <person name="Ma J."/>
        </authorList>
    </citation>
    <scope>NUCLEOTIDE SEQUENCE [LARGE SCALE GENOMIC DNA]</scope>
    <source>
        <strain evidence="8">CGMCC 4.7466</strain>
    </source>
</reference>
<feature type="domain" description="Pyrrolo-quinoline quinone repeat" evidence="6">
    <location>
        <begin position="64"/>
        <end position="148"/>
    </location>
</feature>
<dbReference type="SUPFAM" id="SSF69318">
    <property type="entry name" value="Integrin alpha N-terminal domain"/>
    <property type="match status" value="1"/>
</dbReference>
<dbReference type="RefSeq" id="WP_377069230.1">
    <property type="nucleotide sequence ID" value="NZ_JBHSJJ010000024.1"/>
</dbReference>
<dbReference type="PANTHER" id="PTHR21419:SF30">
    <property type="entry name" value="IG-LIKE DOMAIN-CONTAINING PROTEIN"/>
    <property type="match status" value="1"/>
</dbReference>